<dbReference type="OMA" id="ERTRQWW"/>
<reference evidence="2 3" key="1">
    <citation type="submission" date="2017-09" db="EMBL/GenBank/DDBJ databases">
        <authorList>
            <consortium name="International Durum Wheat Genome Sequencing Consortium (IDWGSC)"/>
            <person name="Milanesi L."/>
        </authorList>
    </citation>
    <scope>NUCLEOTIDE SEQUENCE [LARGE SCALE GENOMIC DNA]</scope>
    <source>
        <strain evidence="3">cv. Svevo</strain>
    </source>
</reference>
<organism evidence="2 3">
    <name type="scientific">Triticum turgidum subsp. durum</name>
    <name type="common">Durum wheat</name>
    <name type="synonym">Triticum durum</name>
    <dbReference type="NCBI Taxonomy" id="4567"/>
    <lineage>
        <taxon>Eukaryota</taxon>
        <taxon>Viridiplantae</taxon>
        <taxon>Streptophyta</taxon>
        <taxon>Embryophyta</taxon>
        <taxon>Tracheophyta</taxon>
        <taxon>Spermatophyta</taxon>
        <taxon>Magnoliopsida</taxon>
        <taxon>Liliopsida</taxon>
        <taxon>Poales</taxon>
        <taxon>Poaceae</taxon>
        <taxon>BOP clade</taxon>
        <taxon>Pooideae</taxon>
        <taxon>Triticodae</taxon>
        <taxon>Triticeae</taxon>
        <taxon>Triticinae</taxon>
        <taxon>Triticum</taxon>
    </lineage>
</organism>
<evidence type="ECO:0000313" key="2">
    <source>
        <dbReference type="EMBL" id="VAH67618.1"/>
    </source>
</evidence>
<accession>A0A9R0RXH1</accession>
<dbReference type="AlphaFoldDB" id="A0A9R0RXH1"/>
<proteinExistence type="predicted"/>
<evidence type="ECO:0000256" key="1">
    <source>
        <dbReference type="SAM" id="MobiDB-lite"/>
    </source>
</evidence>
<feature type="region of interest" description="Disordered" evidence="1">
    <location>
        <begin position="1"/>
        <end position="22"/>
    </location>
</feature>
<evidence type="ECO:0000313" key="3">
    <source>
        <dbReference type="Proteomes" id="UP000324705"/>
    </source>
</evidence>
<name>A0A9R0RXH1_TRITD</name>
<dbReference type="EMBL" id="LT934115">
    <property type="protein sequence ID" value="VAH67618.1"/>
    <property type="molecule type" value="Genomic_DNA"/>
</dbReference>
<dbReference type="Proteomes" id="UP000324705">
    <property type="component" value="Chromosome 3A"/>
</dbReference>
<dbReference type="Gramene" id="TRITD3Av1G241070.1">
    <property type="protein sequence ID" value="TRITD3Av1G241070.1"/>
    <property type="gene ID" value="TRITD3Av1G241070"/>
</dbReference>
<protein>
    <submittedName>
        <fullName evidence="2">Uncharacterized protein</fullName>
    </submittedName>
</protein>
<sequence>MAARTPTNTRIGPKQPAPDWWSTKERTRQWWGSHDDDLVDLLCSAEVEEDQMRRRCGLIDLEQIEEDGRLDRMDTREPEMTSWPRPGQFVEGTGSRRLDRGGRKEIFFWGRKSNAG</sequence>
<gene>
    <name evidence="2" type="ORF">TRITD_3Av1G241070</name>
</gene>
<feature type="compositionally biased region" description="Basic and acidic residues" evidence="1">
    <location>
        <begin position="69"/>
        <end position="79"/>
    </location>
</feature>
<keyword evidence="3" id="KW-1185">Reference proteome</keyword>
<feature type="region of interest" description="Disordered" evidence="1">
    <location>
        <begin position="69"/>
        <end position="96"/>
    </location>
</feature>
<feature type="compositionally biased region" description="Polar residues" evidence="1">
    <location>
        <begin position="1"/>
        <end position="10"/>
    </location>
</feature>